<keyword evidence="3" id="KW-0808">Transferase</keyword>
<dbReference type="SUPFAM" id="SSF55785">
    <property type="entry name" value="PYP-like sensor domain (PAS domain)"/>
    <property type="match status" value="1"/>
</dbReference>
<dbReference type="Pfam" id="PF02518">
    <property type="entry name" value="HATPase_c"/>
    <property type="match status" value="1"/>
</dbReference>
<dbReference type="GO" id="GO:0009927">
    <property type="term" value="F:histidine phosphotransfer kinase activity"/>
    <property type="evidence" value="ECO:0007669"/>
    <property type="project" value="TreeGrafter"/>
</dbReference>
<dbReference type="PANTHER" id="PTHR43047:SF72">
    <property type="entry name" value="OSMOSENSING HISTIDINE PROTEIN KINASE SLN1"/>
    <property type="match status" value="1"/>
</dbReference>
<evidence type="ECO:0000259" key="7">
    <source>
        <dbReference type="PROSITE" id="PS50112"/>
    </source>
</evidence>
<dbReference type="EC" id="2.7.13.3" evidence="2"/>
<dbReference type="EMBL" id="FP565575">
    <property type="protein sequence ID" value="CBE68593.1"/>
    <property type="molecule type" value="Genomic_DNA"/>
</dbReference>
<dbReference type="GO" id="GO:0006355">
    <property type="term" value="P:regulation of DNA-templated transcription"/>
    <property type="evidence" value="ECO:0007669"/>
    <property type="project" value="InterPro"/>
</dbReference>
<evidence type="ECO:0000313" key="8">
    <source>
        <dbReference type="EMBL" id="CBE68593.1"/>
    </source>
</evidence>
<dbReference type="SMART" id="SM00387">
    <property type="entry name" value="HATPase_c"/>
    <property type="match status" value="1"/>
</dbReference>
<dbReference type="GO" id="GO:0000155">
    <property type="term" value="F:phosphorelay sensor kinase activity"/>
    <property type="evidence" value="ECO:0007669"/>
    <property type="project" value="TreeGrafter"/>
</dbReference>
<dbReference type="Gene3D" id="3.30.450.20">
    <property type="entry name" value="PAS domain"/>
    <property type="match status" value="1"/>
</dbReference>
<evidence type="ECO:0000256" key="3">
    <source>
        <dbReference type="ARBA" id="ARBA00022679"/>
    </source>
</evidence>
<feature type="domain" description="PAS" evidence="7">
    <location>
        <begin position="130"/>
        <end position="176"/>
    </location>
</feature>
<dbReference type="NCBIfam" id="TIGR00229">
    <property type="entry name" value="sensory_box"/>
    <property type="match status" value="1"/>
</dbReference>
<dbReference type="GO" id="GO:0005886">
    <property type="term" value="C:plasma membrane"/>
    <property type="evidence" value="ECO:0007669"/>
    <property type="project" value="TreeGrafter"/>
</dbReference>
<name>D5MFR2_METO1</name>
<dbReference type="SMART" id="SM00091">
    <property type="entry name" value="PAS"/>
    <property type="match status" value="1"/>
</dbReference>
<keyword evidence="5" id="KW-0812">Transmembrane</keyword>
<reference evidence="8 9" key="1">
    <citation type="journal article" date="2010" name="Nature">
        <title>Nitrite-driven anaerobic methane oxidation by oxygenic bacteria.</title>
        <authorList>
            <person name="Ettwig K.F."/>
            <person name="Butler M.K."/>
            <person name="Le Paslier D."/>
            <person name="Pelletier E."/>
            <person name="Mangenot S."/>
            <person name="Kuypers M.M.M."/>
            <person name="Schreiber F."/>
            <person name="Dutilh B.E."/>
            <person name="Zedelius J."/>
            <person name="de Beer D."/>
            <person name="Gloerich J."/>
            <person name="Wessels H.J.C.T."/>
            <person name="van Allen T."/>
            <person name="Luesken F."/>
            <person name="Wu M."/>
            <person name="van de Pas-Schoonen K.T."/>
            <person name="Op den Camp H.J.M."/>
            <person name="Janssen-Megens E.M."/>
            <person name="Francoijs K-J."/>
            <person name="Stunnenberg H."/>
            <person name="Weissenbach J."/>
            <person name="Jetten M.S.M."/>
            <person name="Strous M."/>
        </authorList>
    </citation>
    <scope>NUCLEOTIDE SEQUENCE [LARGE SCALE GENOMIC DNA]</scope>
</reference>
<organism evidence="8 9">
    <name type="scientific">Methylomirabilis oxygeniifera</name>
    <dbReference type="NCBI Taxonomy" id="671143"/>
    <lineage>
        <taxon>Bacteria</taxon>
        <taxon>Candidatus Methylomirabilota</taxon>
        <taxon>Candidatus Methylomirabilia</taxon>
        <taxon>Candidatus Methylomirabilales</taxon>
        <taxon>Candidatus Methylomirabilaceae</taxon>
        <taxon>Candidatus Methylomirabilis</taxon>
    </lineage>
</organism>
<dbReference type="PANTHER" id="PTHR43047">
    <property type="entry name" value="TWO-COMPONENT HISTIDINE PROTEIN KINASE"/>
    <property type="match status" value="1"/>
</dbReference>
<dbReference type="PROSITE" id="PS50112">
    <property type="entry name" value="PAS"/>
    <property type="match status" value="1"/>
</dbReference>
<keyword evidence="5" id="KW-1133">Transmembrane helix</keyword>
<keyword evidence="4 8" id="KW-0418">Kinase</keyword>
<dbReference type="STRING" id="671143.DAMO_1533"/>
<dbReference type="InterPro" id="IPR035965">
    <property type="entry name" value="PAS-like_dom_sf"/>
</dbReference>
<dbReference type="PROSITE" id="PS50109">
    <property type="entry name" value="HIS_KIN"/>
    <property type="match status" value="1"/>
</dbReference>
<gene>
    <name evidence="8" type="ORF">DAMO_1533</name>
</gene>
<dbReference type="KEGG" id="mox:DAMO_1533"/>
<protein>
    <recommendedName>
        <fullName evidence="2">histidine kinase</fullName>
        <ecNumber evidence="2">2.7.13.3</ecNumber>
    </recommendedName>
</protein>
<comment type="catalytic activity">
    <reaction evidence="1">
        <text>ATP + protein L-histidine = ADP + protein N-phospho-L-histidine.</text>
        <dbReference type="EC" id="2.7.13.3"/>
    </reaction>
</comment>
<evidence type="ECO:0000256" key="4">
    <source>
        <dbReference type="ARBA" id="ARBA00022777"/>
    </source>
</evidence>
<dbReference type="InterPro" id="IPR036890">
    <property type="entry name" value="HATPase_C_sf"/>
</dbReference>
<dbReference type="Pfam" id="PF00989">
    <property type="entry name" value="PAS"/>
    <property type="match status" value="1"/>
</dbReference>
<dbReference type="SUPFAM" id="SSF55874">
    <property type="entry name" value="ATPase domain of HSP90 chaperone/DNA topoisomerase II/histidine kinase"/>
    <property type="match status" value="1"/>
</dbReference>
<dbReference type="InterPro" id="IPR005467">
    <property type="entry name" value="His_kinase_dom"/>
</dbReference>
<evidence type="ECO:0000313" key="9">
    <source>
        <dbReference type="Proteomes" id="UP000006898"/>
    </source>
</evidence>
<dbReference type="InterPro" id="IPR013767">
    <property type="entry name" value="PAS_fold"/>
</dbReference>
<evidence type="ECO:0000256" key="5">
    <source>
        <dbReference type="SAM" id="Phobius"/>
    </source>
</evidence>
<feature type="domain" description="Histidine kinase" evidence="6">
    <location>
        <begin position="262"/>
        <end position="467"/>
    </location>
</feature>
<dbReference type="InterPro" id="IPR000014">
    <property type="entry name" value="PAS"/>
</dbReference>
<feature type="transmembrane region" description="Helical" evidence="5">
    <location>
        <begin position="12"/>
        <end position="31"/>
    </location>
</feature>
<feature type="transmembrane region" description="Helical" evidence="5">
    <location>
        <begin position="43"/>
        <end position="72"/>
    </location>
</feature>
<evidence type="ECO:0000259" key="6">
    <source>
        <dbReference type="PROSITE" id="PS50109"/>
    </source>
</evidence>
<dbReference type="InterPro" id="IPR003594">
    <property type="entry name" value="HATPase_dom"/>
</dbReference>
<dbReference type="InterPro" id="IPR004358">
    <property type="entry name" value="Sig_transdc_His_kin-like_C"/>
</dbReference>
<dbReference type="Proteomes" id="UP000006898">
    <property type="component" value="Chromosome"/>
</dbReference>
<accession>D5MFR2</accession>
<dbReference type="HOGENOM" id="CLU_574778_0_0_0"/>
<evidence type="ECO:0000256" key="2">
    <source>
        <dbReference type="ARBA" id="ARBA00012438"/>
    </source>
</evidence>
<evidence type="ECO:0000256" key="1">
    <source>
        <dbReference type="ARBA" id="ARBA00000085"/>
    </source>
</evidence>
<dbReference type="AlphaFoldDB" id="D5MFR2"/>
<dbReference type="eggNOG" id="COG4191">
    <property type="taxonomic scope" value="Bacteria"/>
</dbReference>
<feature type="transmembrane region" description="Helical" evidence="5">
    <location>
        <begin position="78"/>
        <end position="103"/>
    </location>
</feature>
<dbReference type="PRINTS" id="PR00344">
    <property type="entry name" value="BCTRLSENSOR"/>
</dbReference>
<proteinExistence type="predicted"/>
<keyword evidence="5" id="KW-0472">Membrane</keyword>
<dbReference type="Gene3D" id="3.30.565.10">
    <property type="entry name" value="Histidine kinase-like ATPase, C-terminal domain"/>
    <property type="match status" value="1"/>
</dbReference>
<sequence>MDRVMIFAPFVARRPIVLTCAVIVIGAVAVIDWRVAVNVSFGFLYVFPVMLAASVLPRGAIALTAVLCTVLSDLFDPFPTALSVGLLSDVSAFAALTGAGLFVHEVIRSRRGEMEHVQRIEQEVVARRQAEEQLAFLIDSSPVAILTMAGDGAILQANSSAHRLFGAPNGDLPGRNISRYVAALGSVPSVETTRQTFRTEMQCRGSREDGSIFPARVFFSTYATAAGPRLAALIVDLSEELREREESSFEHLLAGSRVVVGAVSHEIRNVCSAIAVLYENLARSGRLVANKDFEALGSLVETLNKIASLELKHSTSGTRTAQIDGADLVELFDSLRIVLESSCEEAGITVHWEIPEGLPSVWADRHLLLQALLNLTKNAERALERAGVRRIAISVSVGEGRVAIRVTDTGPGIGSADTLFRPFQAGAESTGLGLFLSRALVRSFRGDLRYDPTVPGCSFVIDLAVAGSTETNYGSTG</sequence>